<feature type="transmembrane region" description="Helical" evidence="1">
    <location>
        <begin position="214"/>
        <end position="235"/>
    </location>
</feature>
<feature type="transmembrane region" description="Helical" evidence="1">
    <location>
        <begin position="174"/>
        <end position="194"/>
    </location>
</feature>
<evidence type="ECO:0000313" key="3">
    <source>
        <dbReference type="Proteomes" id="UP000653343"/>
    </source>
</evidence>
<evidence type="ECO:0000256" key="1">
    <source>
        <dbReference type="SAM" id="Phobius"/>
    </source>
</evidence>
<keyword evidence="1" id="KW-0812">Transmembrane</keyword>
<feature type="transmembrane region" description="Helical" evidence="1">
    <location>
        <begin position="79"/>
        <end position="103"/>
    </location>
</feature>
<comment type="caution">
    <text evidence="2">The sequence shown here is derived from an EMBL/GenBank/DDBJ whole genome shotgun (WGS) entry which is preliminary data.</text>
</comment>
<feature type="transmembrane region" description="Helical" evidence="1">
    <location>
        <begin position="256"/>
        <end position="283"/>
    </location>
</feature>
<evidence type="ECO:0000313" key="2">
    <source>
        <dbReference type="EMBL" id="GGX38585.1"/>
    </source>
</evidence>
<dbReference type="RefSeq" id="WP_189356554.1">
    <property type="nucleotide sequence ID" value="NZ_BMYU01000003.1"/>
</dbReference>
<dbReference type="EMBL" id="BMYU01000003">
    <property type="protein sequence ID" value="GGX38585.1"/>
    <property type="molecule type" value="Genomic_DNA"/>
</dbReference>
<keyword evidence="1" id="KW-0472">Membrane</keyword>
<reference evidence="3" key="1">
    <citation type="journal article" date="2019" name="Int. J. Syst. Evol. Microbiol.">
        <title>The Global Catalogue of Microorganisms (GCM) 10K type strain sequencing project: providing services to taxonomists for standard genome sequencing and annotation.</title>
        <authorList>
            <consortium name="The Broad Institute Genomics Platform"/>
            <consortium name="The Broad Institute Genome Sequencing Center for Infectious Disease"/>
            <person name="Wu L."/>
            <person name="Ma J."/>
        </authorList>
    </citation>
    <scope>NUCLEOTIDE SEQUENCE [LARGE SCALE GENOMIC DNA]</scope>
    <source>
        <strain evidence="3">KCTC 23917</strain>
    </source>
</reference>
<name>A0ABQ2XZB2_9BURK</name>
<accession>A0ABQ2XZB2</accession>
<proteinExistence type="predicted"/>
<keyword evidence="3" id="KW-1185">Reference proteome</keyword>
<feature type="transmembrane region" description="Helical" evidence="1">
    <location>
        <begin position="145"/>
        <end position="162"/>
    </location>
</feature>
<feature type="transmembrane region" description="Helical" evidence="1">
    <location>
        <begin position="115"/>
        <end position="139"/>
    </location>
</feature>
<feature type="transmembrane region" description="Helical" evidence="1">
    <location>
        <begin position="30"/>
        <end position="59"/>
    </location>
</feature>
<protein>
    <submittedName>
        <fullName evidence="2">Uncharacterized protein</fullName>
    </submittedName>
</protein>
<gene>
    <name evidence="2" type="ORF">GCM10010946_16080</name>
</gene>
<sequence length="381" mass="43336">MRRAFVNNKKNEISKSPLGRSLREKKSIDISFVLGLLDLFIKLGAVSLIPSGIIVYLYLISIGFRGFIGSAIGSQGGLISIFLFLGVLFIFSVLIFSYGPWIIWKLKKEMDVEKYHYLFSFKTLFGLVMFNQSVFFFLASMEGTYFFWWTIVFFTIPIIPLIDIRKIGFSFLECVKYCGLMGFALFFAIFPWIYLAPILNSVEVSQLEIFGYDIFQSLLFSIWILFYSISSASLVSSASKKMGRSEGQDIYMIKKCLLSSFFLLMLVASFSPKFFVTAAVYGAGLKEIQQDSKWYAIDSPIFKKIVLNKDNFKTSKEVNGVVYACGYSAFLATDKLILCPQHVFEPNSMQCSIFSNSEVRQVTTNFDGEWVCGEKKGNKFN</sequence>
<organism evidence="2 3">
    <name type="scientific">Undibacterium squillarum</name>
    <dbReference type="NCBI Taxonomy" id="1131567"/>
    <lineage>
        <taxon>Bacteria</taxon>
        <taxon>Pseudomonadati</taxon>
        <taxon>Pseudomonadota</taxon>
        <taxon>Betaproteobacteria</taxon>
        <taxon>Burkholderiales</taxon>
        <taxon>Oxalobacteraceae</taxon>
        <taxon>Undibacterium</taxon>
    </lineage>
</organism>
<keyword evidence="1" id="KW-1133">Transmembrane helix</keyword>
<dbReference type="Proteomes" id="UP000653343">
    <property type="component" value="Unassembled WGS sequence"/>
</dbReference>